<accession>A0ABU0A2F2</accession>
<keyword evidence="3" id="KW-1185">Reference proteome</keyword>
<keyword evidence="1" id="KW-0472">Membrane</keyword>
<keyword evidence="1" id="KW-1133">Transmembrane helix</keyword>
<protein>
    <submittedName>
        <fullName evidence="2">Uncharacterized protein</fullName>
    </submittedName>
</protein>
<evidence type="ECO:0000256" key="1">
    <source>
        <dbReference type="SAM" id="Phobius"/>
    </source>
</evidence>
<proteinExistence type="predicted"/>
<evidence type="ECO:0000313" key="2">
    <source>
        <dbReference type="EMBL" id="MDQ0257671.1"/>
    </source>
</evidence>
<feature type="transmembrane region" description="Helical" evidence="1">
    <location>
        <begin position="5"/>
        <end position="24"/>
    </location>
</feature>
<feature type="transmembrane region" description="Helical" evidence="1">
    <location>
        <begin position="76"/>
        <end position="106"/>
    </location>
</feature>
<name>A0ABU0A2F2_9BACI</name>
<dbReference type="Proteomes" id="UP001230005">
    <property type="component" value="Unassembled WGS sequence"/>
</dbReference>
<keyword evidence="1" id="KW-0812">Transmembrane</keyword>
<feature type="transmembrane region" description="Helical" evidence="1">
    <location>
        <begin position="44"/>
        <end position="64"/>
    </location>
</feature>
<gene>
    <name evidence="2" type="ORF">J2S74_005133</name>
</gene>
<comment type="caution">
    <text evidence="2">The sequence shown here is derived from an EMBL/GenBank/DDBJ whole genome shotgun (WGS) entry which is preliminary data.</text>
</comment>
<organism evidence="2 3">
    <name type="scientific">Evansella vedderi</name>
    <dbReference type="NCBI Taxonomy" id="38282"/>
    <lineage>
        <taxon>Bacteria</taxon>
        <taxon>Bacillati</taxon>
        <taxon>Bacillota</taxon>
        <taxon>Bacilli</taxon>
        <taxon>Bacillales</taxon>
        <taxon>Bacillaceae</taxon>
        <taxon>Evansella</taxon>
    </lineage>
</organism>
<dbReference type="EMBL" id="JAUSUG010000032">
    <property type="protein sequence ID" value="MDQ0257671.1"/>
    <property type="molecule type" value="Genomic_DNA"/>
</dbReference>
<dbReference type="RefSeq" id="WP_307331767.1">
    <property type="nucleotide sequence ID" value="NZ_JAUSUG010000032.1"/>
</dbReference>
<evidence type="ECO:0000313" key="3">
    <source>
        <dbReference type="Proteomes" id="UP001230005"/>
    </source>
</evidence>
<reference evidence="2 3" key="1">
    <citation type="submission" date="2023-07" db="EMBL/GenBank/DDBJ databases">
        <title>Genomic Encyclopedia of Type Strains, Phase IV (KMG-IV): sequencing the most valuable type-strain genomes for metagenomic binning, comparative biology and taxonomic classification.</title>
        <authorList>
            <person name="Goeker M."/>
        </authorList>
    </citation>
    <scope>NUCLEOTIDE SEQUENCE [LARGE SCALE GENOMIC DNA]</scope>
    <source>
        <strain evidence="2 3">DSM 9768</strain>
    </source>
</reference>
<sequence>MGKKLLYYCCGWISVLVFSNQFYFLLSSSSPEIMESLVFEPFSWFVAVLFFVIGVLSISRLIFYTFFPNSKRVEKLIYGFTFLVMIILYRVAALAIVGVAVIYAIMEGIDYSKRIQRYKRREY</sequence>